<reference evidence="3" key="1">
    <citation type="journal article" date="2019" name="Int. J. Syst. Evol. Microbiol.">
        <title>The Global Catalogue of Microorganisms (GCM) 10K type strain sequencing project: providing services to taxonomists for standard genome sequencing and annotation.</title>
        <authorList>
            <consortium name="The Broad Institute Genomics Platform"/>
            <consortium name="The Broad Institute Genome Sequencing Center for Infectious Disease"/>
            <person name="Wu L."/>
            <person name="Ma J."/>
        </authorList>
    </citation>
    <scope>NUCLEOTIDE SEQUENCE [LARGE SCALE GENOMIC DNA]</scope>
    <source>
        <strain evidence="3">JCM 4957</strain>
    </source>
</reference>
<organism evidence="2 3">
    <name type="scientific">Streptomyces djakartensis</name>
    <dbReference type="NCBI Taxonomy" id="68193"/>
    <lineage>
        <taxon>Bacteria</taxon>
        <taxon>Bacillati</taxon>
        <taxon>Actinomycetota</taxon>
        <taxon>Actinomycetes</taxon>
        <taxon>Kitasatosporales</taxon>
        <taxon>Streptomycetaceae</taxon>
        <taxon>Streptomyces</taxon>
    </lineage>
</organism>
<feature type="region of interest" description="Disordered" evidence="1">
    <location>
        <begin position="47"/>
        <end position="88"/>
    </location>
</feature>
<gene>
    <name evidence="2" type="ORF">GCM10010384_54830</name>
</gene>
<dbReference type="EMBL" id="BMWE01000019">
    <property type="protein sequence ID" value="GGY40913.1"/>
    <property type="molecule type" value="Genomic_DNA"/>
</dbReference>
<accession>A0ABQ3ABM3</accession>
<proteinExistence type="predicted"/>
<evidence type="ECO:0000313" key="2">
    <source>
        <dbReference type="EMBL" id="GGY40913.1"/>
    </source>
</evidence>
<evidence type="ECO:0000313" key="3">
    <source>
        <dbReference type="Proteomes" id="UP000653308"/>
    </source>
</evidence>
<keyword evidence="3" id="KW-1185">Reference proteome</keyword>
<sequence>MVVTDTARYVSPADPGVINVVNALPQVVAPAPAAPIVTYLGGYRVPYPGGGRDRRGGGGAGGADHRGGLTRRSDRHRAPASRAVQTLG</sequence>
<evidence type="ECO:0000256" key="1">
    <source>
        <dbReference type="SAM" id="MobiDB-lite"/>
    </source>
</evidence>
<name>A0ABQ3ABM3_9ACTN</name>
<dbReference type="Proteomes" id="UP000653308">
    <property type="component" value="Unassembled WGS sequence"/>
</dbReference>
<comment type="caution">
    <text evidence="2">The sequence shown here is derived from an EMBL/GenBank/DDBJ whole genome shotgun (WGS) entry which is preliminary data.</text>
</comment>
<protein>
    <submittedName>
        <fullName evidence="2">Uncharacterized protein</fullName>
    </submittedName>
</protein>